<proteinExistence type="predicted"/>
<gene>
    <name evidence="1" type="ORF">S12H4_43853</name>
</gene>
<sequence>MKLKRQRADKSNRMDTTTILEGITVVGDIKGSHNLLLNGRFEGTIDLTAQFLVGKTGKFKGEVKAKYVIIEGEIEGKVMANEKVELRDTGKYKGEILAPSVMISDNAFF</sequence>
<protein>
    <recommendedName>
        <fullName evidence="2">Polymer-forming cytoskeletal family protein</fullName>
    </recommendedName>
</protein>
<comment type="caution">
    <text evidence="1">The sequence shown here is derived from an EMBL/GenBank/DDBJ whole genome shotgun (WGS) entry which is preliminary data.</text>
</comment>
<evidence type="ECO:0008006" key="2">
    <source>
        <dbReference type="Google" id="ProtNLM"/>
    </source>
</evidence>
<dbReference type="PANTHER" id="PTHR35024">
    <property type="entry name" value="HYPOTHETICAL CYTOSOLIC PROTEIN"/>
    <property type="match status" value="1"/>
</dbReference>
<accession>X1VPY3</accession>
<dbReference type="EMBL" id="BARW01026960">
    <property type="protein sequence ID" value="GAJ11185.1"/>
    <property type="molecule type" value="Genomic_DNA"/>
</dbReference>
<reference evidence="1" key="1">
    <citation type="journal article" date="2014" name="Front. Microbiol.">
        <title>High frequency of phylogenetically diverse reductive dehalogenase-homologous genes in deep subseafloor sedimentary metagenomes.</title>
        <authorList>
            <person name="Kawai M."/>
            <person name="Futagami T."/>
            <person name="Toyoda A."/>
            <person name="Takaki Y."/>
            <person name="Nishi S."/>
            <person name="Hori S."/>
            <person name="Arai W."/>
            <person name="Tsubouchi T."/>
            <person name="Morono Y."/>
            <person name="Uchiyama I."/>
            <person name="Ito T."/>
            <person name="Fujiyama A."/>
            <person name="Inagaki F."/>
            <person name="Takami H."/>
        </authorList>
    </citation>
    <scope>NUCLEOTIDE SEQUENCE</scope>
    <source>
        <strain evidence="1">Expedition CK06-06</strain>
    </source>
</reference>
<dbReference type="PANTHER" id="PTHR35024:SF4">
    <property type="entry name" value="POLYMER-FORMING CYTOSKELETAL PROTEIN"/>
    <property type="match status" value="1"/>
</dbReference>
<dbReference type="Pfam" id="PF04519">
    <property type="entry name" value="Bactofilin"/>
    <property type="match status" value="1"/>
</dbReference>
<name>X1VPY3_9ZZZZ</name>
<organism evidence="1">
    <name type="scientific">marine sediment metagenome</name>
    <dbReference type="NCBI Taxonomy" id="412755"/>
    <lineage>
        <taxon>unclassified sequences</taxon>
        <taxon>metagenomes</taxon>
        <taxon>ecological metagenomes</taxon>
    </lineage>
</organism>
<evidence type="ECO:0000313" key="1">
    <source>
        <dbReference type="EMBL" id="GAJ11185.1"/>
    </source>
</evidence>
<dbReference type="AlphaFoldDB" id="X1VPY3"/>
<feature type="non-terminal residue" evidence="1">
    <location>
        <position position="109"/>
    </location>
</feature>
<dbReference type="InterPro" id="IPR007607">
    <property type="entry name" value="BacA/B"/>
</dbReference>